<reference evidence="2 3" key="1">
    <citation type="submission" date="2018-01" db="EMBL/GenBank/DDBJ databases">
        <title>Whole genome sequencing of Histamine producing bacteria.</title>
        <authorList>
            <person name="Butler K."/>
        </authorList>
    </citation>
    <scope>NUCLEOTIDE SEQUENCE [LARGE SCALE GENOMIC DNA]</scope>
    <source>
        <strain evidence="2 3">A6-1</strain>
    </source>
</reference>
<keyword evidence="1" id="KW-0812">Transmembrane</keyword>
<keyword evidence="1" id="KW-1133">Transmembrane helix</keyword>
<keyword evidence="3" id="KW-1185">Reference proteome</keyword>
<feature type="transmembrane region" description="Helical" evidence="1">
    <location>
        <begin position="27"/>
        <end position="46"/>
    </location>
</feature>
<organism evidence="2 3">
    <name type="scientific">Photobacterium angustum</name>
    <dbReference type="NCBI Taxonomy" id="661"/>
    <lineage>
        <taxon>Bacteria</taxon>
        <taxon>Pseudomonadati</taxon>
        <taxon>Pseudomonadota</taxon>
        <taxon>Gammaproteobacteria</taxon>
        <taxon>Vibrionales</taxon>
        <taxon>Vibrionaceae</taxon>
        <taxon>Photobacterium</taxon>
    </lineage>
</organism>
<dbReference type="RefSeq" id="WP_045152817.1">
    <property type="nucleotide sequence ID" value="NZ_JZSW01000007.1"/>
</dbReference>
<dbReference type="Proteomes" id="UP000240989">
    <property type="component" value="Unassembled WGS sequence"/>
</dbReference>
<proteinExistence type="predicted"/>
<feature type="transmembrane region" description="Helical" evidence="1">
    <location>
        <begin position="119"/>
        <end position="140"/>
    </location>
</feature>
<comment type="caution">
    <text evidence="2">The sequence shown here is derived from an EMBL/GenBank/DDBJ whole genome shotgun (WGS) entry which is preliminary data.</text>
</comment>
<sequence length="156" mass="18029">MVIKKTILNWYSNTKFAKQTTKEKHKFLSFSIPPIILLLFNEPSSITHNPDFVQGILPLLYFLIFLIWFNMLAGIQVQGYLSKGNLLFSALKVCGVLSLIDILKNQWDLLIKFITEQPYTIVGILAGMLLIFILINTGIFKFSERFFEEEFTNTKN</sequence>
<accession>A0ABX5GYH8</accession>
<feature type="transmembrane region" description="Helical" evidence="1">
    <location>
        <begin position="85"/>
        <end position="107"/>
    </location>
</feature>
<name>A0ABX5GYH8_PHOAN</name>
<evidence type="ECO:0000256" key="1">
    <source>
        <dbReference type="SAM" id="Phobius"/>
    </source>
</evidence>
<dbReference type="EMBL" id="PYOU01000027">
    <property type="protein sequence ID" value="PSX03949.1"/>
    <property type="molecule type" value="Genomic_DNA"/>
</dbReference>
<gene>
    <name evidence="2" type="ORF">C0W27_20870</name>
</gene>
<keyword evidence="1" id="KW-0472">Membrane</keyword>
<evidence type="ECO:0000313" key="2">
    <source>
        <dbReference type="EMBL" id="PSX03949.1"/>
    </source>
</evidence>
<evidence type="ECO:0000313" key="3">
    <source>
        <dbReference type="Proteomes" id="UP000240989"/>
    </source>
</evidence>
<feature type="transmembrane region" description="Helical" evidence="1">
    <location>
        <begin position="52"/>
        <end position="73"/>
    </location>
</feature>
<protein>
    <submittedName>
        <fullName evidence="2">Uncharacterized protein</fullName>
    </submittedName>
</protein>